<dbReference type="InterPro" id="IPR001763">
    <property type="entry name" value="Rhodanese-like_dom"/>
</dbReference>
<keyword evidence="1" id="KW-1133">Transmembrane helix</keyword>
<keyword evidence="1" id="KW-0812">Transmembrane</keyword>
<comment type="caution">
    <text evidence="3">The sequence shown here is derived from an EMBL/GenBank/DDBJ whole genome shotgun (WGS) entry which is preliminary data.</text>
</comment>
<evidence type="ECO:0000313" key="3">
    <source>
        <dbReference type="EMBL" id="GAA4066073.1"/>
    </source>
</evidence>
<dbReference type="Pfam" id="PF00581">
    <property type="entry name" value="Rhodanese"/>
    <property type="match status" value="1"/>
</dbReference>
<name>A0ABP7VFS5_9BACI</name>
<reference evidence="4" key="1">
    <citation type="journal article" date="2019" name="Int. J. Syst. Evol. Microbiol.">
        <title>The Global Catalogue of Microorganisms (GCM) 10K type strain sequencing project: providing services to taxonomists for standard genome sequencing and annotation.</title>
        <authorList>
            <consortium name="The Broad Institute Genomics Platform"/>
            <consortium name="The Broad Institute Genome Sequencing Center for Infectious Disease"/>
            <person name="Wu L."/>
            <person name="Ma J."/>
        </authorList>
    </citation>
    <scope>NUCLEOTIDE SEQUENCE [LARGE SCALE GENOMIC DNA]</scope>
    <source>
        <strain evidence="4">JCM 17250</strain>
    </source>
</reference>
<evidence type="ECO:0000313" key="4">
    <source>
        <dbReference type="Proteomes" id="UP001501734"/>
    </source>
</evidence>
<keyword evidence="1" id="KW-0472">Membrane</keyword>
<dbReference type="PROSITE" id="PS50206">
    <property type="entry name" value="RHODANESE_3"/>
    <property type="match status" value="1"/>
</dbReference>
<keyword evidence="4" id="KW-1185">Reference proteome</keyword>
<evidence type="ECO:0000259" key="2">
    <source>
        <dbReference type="PROSITE" id="PS50206"/>
    </source>
</evidence>
<dbReference type="RefSeq" id="WP_344911104.1">
    <property type="nucleotide sequence ID" value="NZ_BAABDL010000053.1"/>
</dbReference>
<evidence type="ECO:0000256" key="1">
    <source>
        <dbReference type="SAM" id="Phobius"/>
    </source>
</evidence>
<organism evidence="3 4">
    <name type="scientific">Amphibacillus indicireducens</name>
    <dbReference type="NCBI Taxonomy" id="1076330"/>
    <lineage>
        <taxon>Bacteria</taxon>
        <taxon>Bacillati</taxon>
        <taxon>Bacillota</taxon>
        <taxon>Bacilli</taxon>
        <taxon>Bacillales</taxon>
        <taxon>Bacillaceae</taxon>
        <taxon>Amphibacillus</taxon>
    </lineage>
</organism>
<dbReference type="EMBL" id="BAABDL010000053">
    <property type="protein sequence ID" value="GAA4066073.1"/>
    <property type="molecule type" value="Genomic_DNA"/>
</dbReference>
<dbReference type="SUPFAM" id="SSF52821">
    <property type="entry name" value="Rhodanese/Cell cycle control phosphatase"/>
    <property type="match status" value="1"/>
</dbReference>
<dbReference type="PANTHER" id="PTHR43031">
    <property type="entry name" value="FAD-DEPENDENT OXIDOREDUCTASE"/>
    <property type="match status" value="1"/>
</dbReference>
<protein>
    <submittedName>
        <fullName evidence="3">Rhodanese-like domain-containing protein</fullName>
    </submittedName>
</protein>
<dbReference type="Proteomes" id="UP001501734">
    <property type="component" value="Unassembled WGS sequence"/>
</dbReference>
<dbReference type="SMART" id="SM00450">
    <property type="entry name" value="RHOD"/>
    <property type="match status" value="1"/>
</dbReference>
<dbReference type="Gene3D" id="3.40.250.10">
    <property type="entry name" value="Rhodanese-like domain"/>
    <property type="match status" value="1"/>
</dbReference>
<accession>A0ABP7VFS5</accession>
<feature type="domain" description="Rhodanese" evidence="2">
    <location>
        <begin position="47"/>
        <end position="135"/>
    </location>
</feature>
<dbReference type="InterPro" id="IPR036873">
    <property type="entry name" value="Rhodanese-like_dom_sf"/>
</dbReference>
<gene>
    <name evidence="3" type="ORF">GCM10022410_10650</name>
</gene>
<feature type="transmembrane region" description="Helical" evidence="1">
    <location>
        <begin position="6"/>
        <end position="27"/>
    </location>
</feature>
<dbReference type="InterPro" id="IPR050229">
    <property type="entry name" value="GlpE_sulfurtransferase"/>
</dbReference>
<proteinExistence type="predicted"/>
<sequence>MPFILAIAWDWVIILSILIIYFGYLGYRYFKTSRVLKSLSEEEFKKGYRKAQLIDVREKNEYDAGYILGARNIPVTQLKQRTKELRKDLPVYLYCQSGSRSRRAATILHKQGYQDLSHLKTGFKQWNGKIKKVKKPNY</sequence>
<dbReference type="PANTHER" id="PTHR43031:SF18">
    <property type="entry name" value="RHODANESE-RELATED SULFURTRANSFERASES"/>
    <property type="match status" value="1"/>
</dbReference>
<dbReference type="CDD" id="cd00158">
    <property type="entry name" value="RHOD"/>
    <property type="match status" value="1"/>
</dbReference>